<evidence type="ECO:0000313" key="3">
    <source>
        <dbReference type="Proteomes" id="UP000053647"/>
    </source>
</evidence>
<dbReference type="OrthoDB" id="10063670at2759"/>
<evidence type="ECO:0000256" key="1">
    <source>
        <dbReference type="SAM" id="SignalP"/>
    </source>
</evidence>
<accession>A0A0C9TDK7</accession>
<keyword evidence="3" id="KW-1185">Reference proteome</keyword>
<protein>
    <submittedName>
        <fullName evidence="2">Uncharacterized protein</fullName>
    </submittedName>
</protein>
<dbReference type="AlphaFoldDB" id="A0A0C9TDK7"/>
<reference evidence="3" key="2">
    <citation type="submission" date="2015-01" db="EMBL/GenBank/DDBJ databases">
        <title>Evolutionary Origins and Diversification of the Mycorrhizal Mutualists.</title>
        <authorList>
            <consortium name="DOE Joint Genome Institute"/>
            <consortium name="Mycorrhizal Genomics Consortium"/>
            <person name="Kohler A."/>
            <person name="Kuo A."/>
            <person name="Nagy L.G."/>
            <person name="Floudas D."/>
            <person name="Copeland A."/>
            <person name="Barry K.W."/>
            <person name="Cichocki N."/>
            <person name="Veneault-Fourrey C."/>
            <person name="LaButti K."/>
            <person name="Lindquist E.A."/>
            <person name="Lipzen A."/>
            <person name="Lundell T."/>
            <person name="Morin E."/>
            <person name="Murat C."/>
            <person name="Riley R."/>
            <person name="Ohm R."/>
            <person name="Sun H."/>
            <person name="Tunlid A."/>
            <person name="Henrissat B."/>
            <person name="Grigoriev I.V."/>
            <person name="Hibbett D.S."/>
            <person name="Martin F."/>
        </authorList>
    </citation>
    <scope>NUCLEOTIDE SEQUENCE [LARGE SCALE GENOMIC DNA]</scope>
    <source>
        <strain evidence="3">ATCC 200175</strain>
    </source>
</reference>
<dbReference type="Proteomes" id="UP000053647">
    <property type="component" value="Unassembled WGS sequence"/>
</dbReference>
<gene>
    <name evidence="2" type="ORF">PAXINDRAFT_80856</name>
</gene>
<evidence type="ECO:0000313" key="2">
    <source>
        <dbReference type="EMBL" id="KIJ13640.1"/>
    </source>
</evidence>
<feature type="signal peptide" evidence="1">
    <location>
        <begin position="1"/>
        <end position="20"/>
    </location>
</feature>
<feature type="chain" id="PRO_5002204188" evidence="1">
    <location>
        <begin position="21"/>
        <end position="82"/>
    </location>
</feature>
<dbReference type="EMBL" id="KN819350">
    <property type="protein sequence ID" value="KIJ13640.1"/>
    <property type="molecule type" value="Genomic_DNA"/>
</dbReference>
<sequence>MNLKSPAALALAAPLVQVIASPLAYYNYGACQTGCNTGAGACYTAAGFVFGNVTTAEAPPAILTCNASQGTCMAACARASSP</sequence>
<name>A0A0C9TDK7_PAXIN</name>
<reference evidence="2 3" key="1">
    <citation type="submission" date="2014-06" db="EMBL/GenBank/DDBJ databases">
        <authorList>
            <consortium name="DOE Joint Genome Institute"/>
            <person name="Kuo A."/>
            <person name="Kohler A."/>
            <person name="Nagy L.G."/>
            <person name="Floudas D."/>
            <person name="Copeland A."/>
            <person name="Barry K.W."/>
            <person name="Cichocki N."/>
            <person name="Veneault-Fourrey C."/>
            <person name="LaButti K."/>
            <person name="Lindquist E.A."/>
            <person name="Lipzen A."/>
            <person name="Lundell T."/>
            <person name="Morin E."/>
            <person name="Murat C."/>
            <person name="Sun H."/>
            <person name="Tunlid A."/>
            <person name="Henrissat B."/>
            <person name="Grigoriev I.V."/>
            <person name="Hibbett D.S."/>
            <person name="Martin F."/>
            <person name="Nordberg H.P."/>
            <person name="Cantor M.N."/>
            <person name="Hua S.X."/>
        </authorList>
    </citation>
    <scope>NUCLEOTIDE SEQUENCE [LARGE SCALE GENOMIC DNA]</scope>
    <source>
        <strain evidence="2 3">ATCC 200175</strain>
    </source>
</reference>
<dbReference type="PANTHER" id="PTHR37475">
    <property type="entry name" value="ZYGOTE-SPECIFIC CLASS V COPY B GENE PROTEIN"/>
    <property type="match status" value="1"/>
</dbReference>
<organism evidence="2 3">
    <name type="scientific">Paxillus involutus ATCC 200175</name>
    <dbReference type="NCBI Taxonomy" id="664439"/>
    <lineage>
        <taxon>Eukaryota</taxon>
        <taxon>Fungi</taxon>
        <taxon>Dikarya</taxon>
        <taxon>Basidiomycota</taxon>
        <taxon>Agaricomycotina</taxon>
        <taxon>Agaricomycetes</taxon>
        <taxon>Agaricomycetidae</taxon>
        <taxon>Boletales</taxon>
        <taxon>Paxilineae</taxon>
        <taxon>Paxillaceae</taxon>
        <taxon>Paxillus</taxon>
    </lineage>
</organism>
<dbReference type="HOGENOM" id="CLU_166294_1_0_1"/>
<proteinExistence type="predicted"/>
<dbReference type="PANTHER" id="PTHR37475:SF1">
    <property type="entry name" value="ZYGOTE-SPECIFIC PROTEIN"/>
    <property type="match status" value="1"/>
</dbReference>
<keyword evidence="1" id="KW-0732">Signal</keyword>